<comment type="caution">
    <text evidence="1">The sequence shown here is derived from an EMBL/GenBank/DDBJ whole genome shotgun (WGS) entry which is preliminary data.</text>
</comment>
<evidence type="ECO:0000313" key="1">
    <source>
        <dbReference type="EMBL" id="MBB3917981.1"/>
    </source>
</evidence>
<organism evidence="1 2">
    <name type="scientific">Rhizobium fabae</name>
    <dbReference type="NCBI Taxonomy" id="573179"/>
    <lineage>
        <taxon>Bacteria</taxon>
        <taxon>Pseudomonadati</taxon>
        <taxon>Pseudomonadota</taxon>
        <taxon>Alphaproteobacteria</taxon>
        <taxon>Hyphomicrobiales</taxon>
        <taxon>Rhizobiaceae</taxon>
        <taxon>Rhizobium/Agrobacterium group</taxon>
        <taxon>Rhizobium</taxon>
    </lineage>
</organism>
<reference evidence="1 2" key="1">
    <citation type="submission" date="2020-08" db="EMBL/GenBank/DDBJ databases">
        <title>Genomic Encyclopedia of Type Strains, Phase IV (KMG-IV): sequencing the most valuable type-strain genomes for metagenomic binning, comparative biology and taxonomic classification.</title>
        <authorList>
            <person name="Goeker M."/>
        </authorList>
    </citation>
    <scope>NUCLEOTIDE SEQUENCE [LARGE SCALE GENOMIC DNA]</scope>
    <source>
        <strain evidence="1 2">DSM 19331</strain>
    </source>
</reference>
<accession>A0A7W6BA96</accession>
<gene>
    <name evidence="1" type="ORF">GGQ65_005312</name>
</gene>
<sequence length="172" mass="19878">MRDLVREKVIKLNSVARRPTIEEFLAFDGAHCRNIYRALPDDWQCPGCLRTKYQVLRWTTLFPHIPSARRPGWAGGYHTHHDHAGDRYRWMIPPSWFSPRFEPTVICEQCNSADASAKRKLNLPKDFSFTPFEIRQFVIAHAHGKHLIDYRVAQAIFDAVATLGEANAFAMK</sequence>
<dbReference type="RefSeq" id="WP_245421368.1">
    <property type="nucleotide sequence ID" value="NZ_JACIDG010000016.1"/>
</dbReference>
<dbReference type="Proteomes" id="UP000545490">
    <property type="component" value="Unassembled WGS sequence"/>
</dbReference>
<dbReference type="AlphaFoldDB" id="A0A7W6BA96"/>
<protein>
    <submittedName>
        <fullName evidence="1">Uncharacterized protein</fullName>
    </submittedName>
</protein>
<dbReference type="EMBL" id="JACIDG010000016">
    <property type="protein sequence ID" value="MBB3917981.1"/>
    <property type="molecule type" value="Genomic_DNA"/>
</dbReference>
<proteinExistence type="predicted"/>
<name>A0A7W6BA96_9HYPH</name>
<evidence type="ECO:0000313" key="2">
    <source>
        <dbReference type="Proteomes" id="UP000545490"/>
    </source>
</evidence>